<reference evidence="3 4" key="1">
    <citation type="submission" date="2020-02" db="EMBL/GenBank/DDBJ databases">
        <authorList>
            <person name="Ma Q."/>
            <person name="Huang Y."/>
            <person name="Song X."/>
            <person name="Pei D."/>
        </authorList>
    </citation>
    <scope>NUCLEOTIDE SEQUENCE [LARGE SCALE GENOMIC DNA]</scope>
    <source>
        <strain evidence="3">Sxm20200214</strain>
        <tissue evidence="3">Leaf</tissue>
    </source>
</reference>
<dbReference type="Proteomes" id="UP000886595">
    <property type="component" value="Unassembled WGS sequence"/>
</dbReference>
<dbReference type="EMBL" id="JAAMPC010000010">
    <property type="protein sequence ID" value="KAG2289167.1"/>
    <property type="molecule type" value="Genomic_DNA"/>
</dbReference>
<dbReference type="AlphaFoldDB" id="A0A8X7RJQ5"/>
<evidence type="ECO:0000313" key="1">
    <source>
        <dbReference type="EMBL" id="KAG2269940.1"/>
    </source>
</evidence>
<evidence type="ECO:0000313" key="3">
    <source>
        <dbReference type="EMBL" id="KAG2289167.1"/>
    </source>
</evidence>
<comment type="caution">
    <text evidence="3">The sequence shown here is derived from an EMBL/GenBank/DDBJ whole genome shotgun (WGS) entry which is preliminary data.</text>
</comment>
<organism evidence="3 4">
    <name type="scientific">Brassica carinata</name>
    <name type="common">Ethiopian mustard</name>
    <name type="synonym">Abyssinian cabbage</name>
    <dbReference type="NCBI Taxonomy" id="52824"/>
    <lineage>
        <taxon>Eukaryota</taxon>
        <taxon>Viridiplantae</taxon>
        <taxon>Streptophyta</taxon>
        <taxon>Embryophyta</taxon>
        <taxon>Tracheophyta</taxon>
        <taxon>Spermatophyta</taxon>
        <taxon>Magnoliopsida</taxon>
        <taxon>eudicotyledons</taxon>
        <taxon>Gunneridae</taxon>
        <taxon>Pentapetalae</taxon>
        <taxon>rosids</taxon>
        <taxon>malvids</taxon>
        <taxon>Brassicales</taxon>
        <taxon>Brassicaceae</taxon>
        <taxon>Brassiceae</taxon>
        <taxon>Brassica</taxon>
    </lineage>
</organism>
<dbReference type="EMBL" id="JAAMPC010000012">
    <property type="protein sequence ID" value="KAG2275576.1"/>
    <property type="molecule type" value="Genomic_DNA"/>
</dbReference>
<sequence>MIRLRSQCLKKIKTMKRMSMGKRMKKMAMSMGKRMKKMEISMGKRMKKNRPIWKMMEFLMRKGTKRKLAKKKLAIWKKMALRKMMRFLVLKELS</sequence>
<dbReference type="EMBL" id="JAAMPC010000013">
    <property type="protein sequence ID" value="KAG2269940.1"/>
    <property type="molecule type" value="Genomic_DNA"/>
</dbReference>
<accession>A0A8X7RJQ5</accession>
<name>A0A8X7RJQ5_BRACI</name>
<proteinExistence type="predicted"/>
<evidence type="ECO:0000313" key="4">
    <source>
        <dbReference type="Proteomes" id="UP000886595"/>
    </source>
</evidence>
<gene>
    <name evidence="3" type="ORF">Bca52824_048771</name>
    <name evidence="2" type="ORF">Bca52824_058131</name>
    <name evidence="1" type="ORF">Bca52824_064495</name>
</gene>
<evidence type="ECO:0000313" key="2">
    <source>
        <dbReference type="EMBL" id="KAG2275576.1"/>
    </source>
</evidence>
<protein>
    <submittedName>
        <fullName evidence="3">Uncharacterized protein</fullName>
    </submittedName>
</protein>
<keyword evidence="4" id="KW-1185">Reference proteome</keyword>